<organism evidence="1 2">
    <name type="scientific">Mycobacterium phage Gadjet</name>
    <dbReference type="NCBI Taxonomy" id="1089122"/>
    <lineage>
        <taxon>Viruses</taxon>
        <taxon>Duplodnaviria</taxon>
        <taxon>Heunggongvirae</taxon>
        <taxon>Uroviricota</taxon>
        <taxon>Caudoviricetes</taxon>
        <taxon>Bclasvirinae</taxon>
        <taxon>Pipefishvirus</taxon>
        <taxon>Pipefishvirus gadjet</taxon>
    </lineage>
</organism>
<dbReference type="KEGG" id="vg:18559915"/>
<dbReference type="Proteomes" id="UP000005859">
    <property type="component" value="Segment"/>
</dbReference>
<dbReference type="GeneID" id="18559915"/>
<proteinExistence type="predicted"/>
<dbReference type="RefSeq" id="YP_009011325.1">
    <property type="nucleotide sequence ID" value="NC_023686.1"/>
</dbReference>
<evidence type="ECO:0000313" key="1">
    <source>
        <dbReference type="EMBL" id="AER47426.1"/>
    </source>
</evidence>
<protein>
    <submittedName>
        <fullName evidence="1">Uncharacterized protein</fullName>
    </submittedName>
</protein>
<sequence length="29" mass="3143">MWDPTLTIPTTVVLWLSEGGTDPPRKGSS</sequence>
<dbReference type="EMBL" id="JN698992">
    <property type="protein sequence ID" value="AER47426.1"/>
    <property type="molecule type" value="Genomic_DNA"/>
</dbReference>
<gene>
    <name evidence="1" type="primary">94</name>
    <name evidence="1" type="ORF">GADJET_94</name>
</gene>
<accession>G8I3X4</accession>
<keyword evidence="2" id="KW-1185">Reference proteome</keyword>
<reference evidence="1 2" key="1">
    <citation type="journal article" date="2012" name="J. Virol.">
        <title>Complete Genome Sequences of 138 Mycobacteriophages.</title>
        <authorList>
            <consortium name="the Science Education Alliance Phage Hunters Advancing Genomics and Evolutionary Science Program"/>
            <consortium name="the KwaZulu-Natal Research Institute for Tuberculosis and HIV Mycobacterial Genetics Course Students"/>
            <consortium name="the Phage Hunters Integrating Research and Education Program"/>
            <person name="Hatfull G.F."/>
        </authorList>
    </citation>
    <scope>NUCLEOTIDE SEQUENCE [LARGE SCALE GENOMIC DNA]</scope>
</reference>
<name>G8I3X4_9CAUD</name>
<evidence type="ECO:0000313" key="2">
    <source>
        <dbReference type="Proteomes" id="UP000005859"/>
    </source>
</evidence>